<keyword evidence="10 11" id="KW-0464">Manganese</keyword>
<keyword evidence="8 11" id="KW-0460">Magnesium</keyword>
<dbReference type="SUPFAM" id="SSF56747">
    <property type="entry name" value="Prim-pol domain"/>
    <property type="match status" value="1"/>
</dbReference>
<keyword evidence="5 11" id="KW-0548">Nucleotidyltransferase</keyword>
<evidence type="ECO:0000256" key="5">
    <source>
        <dbReference type="ARBA" id="ARBA00022695"/>
    </source>
</evidence>
<comment type="subunit">
    <text evidence="11">Heterodimer of a small subunit (PriS) and a large subunit (PriL).</text>
</comment>
<keyword evidence="2 11" id="KW-0240">DNA-directed RNA polymerase</keyword>
<keyword evidence="9 11" id="KW-0804">Transcription</keyword>
<reference evidence="14 15" key="1">
    <citation type="submission" date="2018-06" db="EMBL/GenBank/DDBJ databases">
        <title>Extensive metabolic versatility and redundancy in microbially diverse, dynamic hydrothermal sediments.</title>
        <authorList>
            <person name="Dombrowski N."/>
            <person name="Teske A."/>
            <person name="Baker B.J."/>
        </authorList>
    </citation>
    <scope>NUCLEOTIDE SEQUENCE [LARGE SCALE GENOMIC DNA]</scope>
    <source>
        <strain evidence="14">B51_G17</strain>
    </source>
</reference>
<dbReference type="PANTHER" id="PTHR10536">
    <property type="entry name" value="DNA PRIMASE SMALL SUBUNIT"/>
    <property type="match status" value="1"/>
</dbReference>
<dbReference type="InterPro" id="IPR002755">
    <property type="entry name" value="DNA_primase_S"/>
</dbReference>
<comment type="function">
    <text evidence="13">RNA polymerase that catalyzes the synthesis of short RNA molecules used as primers for DNA polymerase during DNA replication.</text>
</comment>
<dbReference type="Pfam" id="PF01896">
    <property type="entry name" value="DNA_primase_S"/>
    <property type="match status" value="1"/>
</dbReference>
<evidence type="ECO:0000256" key="1">
    <source>
        <dbReference type="ARBA" id="ARBA00009762"/>
    </source>
</evidence>
<comment type="cofactor">
    <cofactor evidence="11">
        <name>Mg(2+)</name>
        <dbReference type="ChEBI" id="CHEBI:18420"/>
    </cofactor>
    <cofactor evidence="11">
        <name>Mn(2+)</name>
        <dbReference type="ChEBI" id="CHEBI:29035"/>
    </cofactor>
</comment>
<evidence type="ECO:0000256" key="7">
    <source>
        <dbReference type="ARBA" id="ARBA00022723"/>
    </source>
</evidence>
<evidence type="ECO:0000256" key="2">
    <source>
        <dbReference type="ARBA" id="ARBA00022478"/>
    </source>
</evidence>
<comment type="caution">
    <text evidence="11">Lacks conserved residue(s) required for the propagation of feature annotation.</text>
</comment>
<evidence type="ECO:0000256" key="13">
    <source>
        <dbReference type="RuleBase" id="RU004224"/>
    </source>
</evidence>
<comment type="function">
    <text evidence="11">Catalytic subunit of DNA primase, an RNA polymerase that catalyzes the synthesis of short RNA molecules used as primers for DNA polymerase during DNA replication. The small subunit contains the primase catalytic core and has DNA synthesis activity on its own. Binding to the large subunit stabilizes and modulates the activity, increasing the rate of DNA synthesis while decreasing the length of the DNA fragments, and conferring RNA synthesis capability. The DNA polymerase activity may enable DNA primase to also catalyze primer extension after primer synthesis. May also play a role in DNA repair.</text>
</comment>
<dbReference type="GO" id="GO:0000428">
    <property type="term" value="C:DNA-directed RNA polymerase complex"/>
    <property type="evidence" value="ECO:0007669"/>
    <property type="project" value="UniProtKB-KW"/>
</dbReference>
<dbReference type="EMBL" id="QMWP01000074">
    <property type="protein sequence ID" value="RLG70216.1"/>
    <property type="molecule type" value="Genomic_DNA"/>
</dbReference>
<evidence type="ECO:0000313" key="15">
    <source>
        <dbReference type="Proteomes" id="UP000278031"/>
    </source>
</evidence>
<dbReference type="Proteomes" id="UP000278031">
    <property type="component" value="Unassembled WGS sequence"/>
</dbReference>
<gene>
    <name evidence="11" type="primary">priS</name>
    <name evidence="14" type="ORF">DRO04_02185</name>
</gene>
<keyword evidence="3 11" id="KW-0639">Primosome</keyword>
<evidence type="ECO:0000313" key="14">
    <source>
        <dbReference type="EMBL" id="RLG70216.1"/>
    </source>
</evidence>
<dbReference type="GO" id="GO:1990077">
    <property type="term" value="C:primosome complex"/>
    <property type="evidence" value="ECO:0007669"/>
    <property type="project" value="UniProtKB-KW"/>
</dbReference>
<evidence type="ECO:0000256" key="9">
    <source>
        <dbReference type="ARBA" id="ARBA00023163"/>
    </source>
</evidence>
<evidence type="ECO:0000256" key="12">
    <source>
        <dbReference type="RuleBase" id="RU003514"/>
    </source>
</evidence>
<dbReference type="HAMAP" id="MF_00700">
    <property type="entry name" value="DNA_primase_sml_arc"/>
    <property type="match status" value="1"/>
</dbReference>
<evidence type="ECO:0000256" key="4">
    <source>
        <dbReference type="ARBA" id="ARBA00022679"/>
    </source>
</evidence>
<feature type="active site" evidence="11">
    <location>
        <position position="305"/>
    </location>
</feature>
<name>A0A497JJR7_9ARCH</name>
<dbReference type="Gene3D" id="3.90.920.10">
    <property type="entry name" value="DNA primase, PRIM domain"/>
    <property type="match status" value="1"/>
</dbReference>
<accession>A0A497JJR7</accession>
<evidence type="ECO:0000256" key="8">
    <source>
        <dbReference type="ARBA" id="ARBA00022842"/>
    </source>
</evidence>
<comment type="similarity">
    <text evidence="1 11 12">Belongs to the eukaryotic-type primase small subunit family.</text>
</comment>
<dbReference type="GO" id="GO:0003899">
    <property type="term" value="F:DNA-directed RNA polymerase activity"/>
    <property type="evidence" value="ECO:0007669"/>
    <property type="project" value="UniProtKB-UniRule"/>
</dbReference>
<dbReference type="EC" id="2.7.7.-" evidence="11"/>
<keyword evidence="7 11" id="KW-0479">Metal-binding</keyword>
<proteinExistence type="inferred from homology"/>
<dbReference type="GO" id="GO:0006269">
    <property type="term" value="P:DNA replication, synthesis of primer"/>
    <property type="evidence" value="ECO:0007669"/>
    <property type="project" value="UniProtKB-UniRule"/>
</dbReference>
<keyword evidence="4 11" id="KW-0808">Transferase</keyword>
<evidence type="ECO:0000256" key="3">
    <source>
        <dbReference type="ARBA" id="ARBA00022515"/>
    </source>
</evidence>
<comment type="caution">
    <text evidence="14">The sequence shown here is derived from an EMBL/GenBank/DDBJ whole genome shotgun (WGS) entry which is preliminary data.</text>
</comment>
<organism evidence="14 15">
    <name type="scientific">Candidatus Iainarchaeum sp</name>
    <dbReference type="NCBI Taxonomy" id="3101447"/>
    <lineage>
        <taxon>Archaea</taxon>
        <taxon>Candidatus Iainarchaeota</taxon>
        <taxon>Candidatus Iainarchaeia</taxon>
        <taxon>Candidatus Iainarchaeales</taxon>
        <taxon>Candidatus Iainarchaeaceae</taxon>
        <taxon>Candidatus Iainarchaeum</taxon>
    </lineage>
</organism>
<evidence type="ECO:0000256" key="10">
    <source>
        <dbReference type="ARBA" id="ARBA00023211"/>
    </source>
</evidence>
<dbReference type="AlphaFoldDB" id="A0A497JJR7"/>
<keyword evidence="6 11" id="KW-0235">DNA replication</keyword>
<evidence type="ECO:0000256" key="6">
    <source>
        <dbReference type="ARBA" id="ARBA00022705"/>
    </source>
</evidence>
<dbReference type="InterPro" id="IPR023639">
    <property type="entry name" value="DNA_primase_ssu_PriS"/>
</dbReference>
<dbReference type="GO" id="GO:0046872">
    <property type="term" value="F:metal ion binding"/>
    <property type="evidence" value="ECO:0007669"/>
    <property type="project" value="UniProtKB-KW"/>
</dbReference>
<feature type="active site" evidence="11">
    <location>
        <position position="95"/>
    </location>
</feature>
<evidence type="ECO:0000256" key="11">
    <source>
        <dbReference type="HAMAP-Rule" id="MF_00700"/>
    </source>
</evidence>
<protein>
    <recommendedName>
        <fullName evidence="11">DNA primase small subunit PriS</fullName>
        <ecNumber evidence="11">2.7.7.-</ecNumber>
    </recommendedName>
</protein>
<sequence>MNPAEFLKNEFSEFYNKTFIRQPPMIEKREFGIGNFFEKIYKRHISFSSYEELNAFLRKEAPLYISFSGSYYEKPSATPMSNKHRIGADLYYEIDADDLATECKQQHDLWFCEACQASGNGRPKCCVECGSKKLKYQEWVCPECLNEAKKELYKLIKILENEFGIFEEYQINFSGHKGYHLHIRNPCIKNLSKEARQELLDYITLHGLTPDDVLYKEKGILRLNTDCTVGEKILKKLEELIDSENAELLSLLTHISYSKAQKLLQNKQHLLSSISNGILPKIPRAKMFWQNLVAYAINKLRTNVDRQTSIDINKILRLPDSLHGGTGLRAKTLTLDELKKFDPLKDAIAFKGEEIKVAVKKTPKFYFNGSWHKFDNEIAYIEKSLAIYLISKHIAKPVK</sequence>